<evidence type="ECO:0000256" key="5">
    <source>
        <dbReference type="SAM" id="SignalP"/>
    </source>
</evidence>
<feature type="chain" id="PRO_5002144957" evidence="5">
    <location>
        <begin position="23"/>
        <end position="152"/>
    </location>
</feature>
<evidence type="ECO:0000256" key="2">
    <source>
        <dbReference type="ARBA" id="ARBA00022723"/>
    </source>
</evidence>
<dbReference type="InterPro" id="IPR036909">
    <property type="entry name" value="Cyt_c-like_dom_sf"/>
</dbReference>
<dbReference type="EMBL" id="JRVC01000008">
    <property type="protein sequence ID" value="KHS46721.1"/>
    <property type="molecule type" value="Genomic_DNA"/>
</dbReference>
<feature type="signal peptide" evidence="5">
    <location>
        <begin position="1"/>
        <end position="22"/>
    </location>
</feature>
<sequence length="152" mass="15324">MRALVGLIPVMVMAAVALPATAAPDGAAVFQRCAACHTKTGAGVPGAYPPLGADFRALATKPAGRRYLALAVLRGLSGPITVEGKPYRGVMPAQVLDDAAVAAVLNHIGTQVAKTGPKFTPYSDREVAAHRDSGASLSAADVARLHSGAGGK</sequence>
<dbReference type="GO" id="GO:0046872">
    <property type="term" value="F:metal ion binding"/>
    <property type="evidence" value="ECO:0007669"/>
    <property type="project" value="UniProtKB-KW"/>
</dbReference>
<keyword evidence="5" id="KW-0732">Signal</keyword>
<gene>
    <name evidence="7" type="ORF">NJ75_01957</name>
</gene>
<dbReference type="PANTHER" id="PTHR35008:SF8">
    <property type="entry name" value="ALCOHOL DEHYDROGENASE CYTOCHROME C SUBUNIT"/>
    <property type="match status" value="1"/>
</dbReference>
<dbReference type="PROSITE" id="PS51007">
    <property type="entry name" value="CYTC"/>
    <property type="match status" value="1"/>
</dbReference>
<name>A0A0B8ZKG9_9SPHN</name>
<dbReference type="InterPro" id="IPR051459">
    <property type="entry name" value="Cytochrome_c-type_DH"/>
</dbReference>
<evidence type="ECO:0000256" key="4">
    <source>
        <dbReference type="PROSITE-ProRule" id="PRU00433"/>
    </source>
</evidence>
<dbReference type="PANTHER" id="PTHR35008">
    <property type="entry name" value="BLL4482 PROTEIN-RELATED"/>
    <property type="match status" value="1"/>
</dbReference>
<feature type="domain" description="Cytochrome c" evidence="6">
    <location>
        <begin position="21"/>
        <end position="112"/>
    </location>
</feature>
<dbReference type="Gene3D" id="1.10.760.10">
    <property type="entry name" value="Cytochrome c-like domain"/>
    <property type="match status" value="1"/>
</dbReference>
<keyword evidence="1 4" id="KW-0349">Heme</keyword>
<dbReference type="SUPFAM" id="SSF46626">
    <property type="entry name" value="Cytochrome c"/>
    <property type="match status" value="1"/>
</dbReference>
<dbReference type="PATRIC" id="fig|48936.3.peg.1967"/>
<accession>A0A0B8ZKG9</accession>
<dbReference type="AlphaFoldDB" id="A0A0B8ZKG9"/>
<evidence type="ECO:0000259" key="6">
    <source>
        <dbReference type="PROSITE" id="PS51007"/>
    </source>
</evidence>
<dbReference type="GO" id="GO:0020037">
    <property type="term" value="F:heme binding"/>
    <property type="evidence" value="ECO:0007669"/>
    <property type="project" value="InterPro"/>
</dbReference>
<dbReference type="Proteomes" id="UP000031338">
    <property type="component" value="Unassembled WGS sequence"/>
</dbReference>
<keyword evidence="8" id="KW-1185">Reference proteome</keyword>
<keyword evidence="3 4" id="KW-0408">Iron</keyword>
<evidence type="ECO:0000256" key="3">
    <source>
        <dbReference type="ARBA" id="ARBA00023004"/>
    </source>
</evidence>
<organism evidence="7 8">
    <name type="scientific">Novosphingobium subterraneum</name>
    <dbReference type="NCBI Taxonomy" id="48936"/>
    <lineage>
        <taxon>Bacteria</taxon>
        <taxon>Pseudomonadati</taxon>
        <taxon>Pseudomonadota</taxon>
        <taxon>Alphaproteobacteria</taxon>
        <taxon>Sphingomonadales</taxon>
        <taxon>Sphingomonadaceae</taxon>
        <taxon>Novosphingobium</taxon>
    </lineage>
</organism>
<keyword evidence="2 4" id="KW-0479">Metal-binding</keyword>
<dbReference type="GO" id="GO:0009055">
    <property type="term" value="F:electron transfer activity"/>
    <property type="evidence" value="ECO:0007669"/>
    <property type="project" value="InterPro"/>
</dbReference>
<evidence type="ECO:0000313" key="7">
    <source>
        <dbReference type="EMBL" id="KHS46721.1"/>
    </source>
</evidence>
<reference evidence="7 8" key="1">
    <citation type="submission" date="2014-10" db="EMBL/GenBank/DDBJ databases">
        <title>Draft genome sequence of Novosphingobium subterraneum DSM 12447.</title>
        <authorList>
            <person name="Gan H.M."/>
            <person name="Gan H.Y."/>
            <person name="Savka M.A."/>
        </authorList>
    </citation>
    <scope>NUCLEOTIDE SEQUENCE [LARGE SCALE GENOMIC DNA]</scope>
    <source>
        <strain evidence="7 8">DSM 12447</strain>
    </source>
</reference>
<dbReference type="STRING" id="48936.NJ75_01957"/>
<proteinExistence type="predicted"/>
<protein>
    <submittedName>
        <fullName evidence="7">Cytochrome c, class I</fullName>
    </submittedName>
</protein>
<evidence type="ECO:0000256" key="1">
    <source>
        <dbReference type="ARBA" id="ARBA00022617"/>
    </source>
</evidence>
<evidence type="ECO:0000313" key="8">
    <source>
        <dbReference type="Proteomes" id="UP000031338"/>
    </source>
</evidence>
<dbReference type="RefSeq" id="WP_039333864.1">
    <property type="nucleotide sequence ID" value="NZ_JRVC01000008.1"/>
</dbReference>
<comment type="caution">
    <text evidence="7">The sequence shown here is derived from an EMBL/GenBank/DDBJ whole genome shotgun (WGS) entry which is preliminary data.</text>
</comment>
<dbReference type="Pfam" id="PF00034">
    <property type="entry name" value="Cytochrom_C"/>
    <property type="match status" value="1"/>
</dbReference>
<dbReference type="InterPro" id="IPR009056">
    <property type="entry name" value="Cyt_c-like_dom"/>
</dbReference>